<organism evidence="2 3">
    <name type="scientific">Pristionchus fissidentatus</name>
    <dbReference type="NCBI Taxonomy" id="1538716"/>
    <lineage>
        <taxon>Eukaryota</taxon>
        <taxon>Metazoa</taxon>
        <taxon>Ecdysozoa</taxon>
        <taxon>Nematoda</taxon>
        <taxon>Chromadorea</taxon>
        <taxon>Rhabditida</taxon>
        <taxon>Rhabditina</taxon>
        <taxon>Diplogasteromorpha</taxon>
        <taxon>Diplogasteroidea</taxon>
        <taxon>Neodiplogasteridae</taxon>
        <taxon>Pristionchus</taxon>
    </lineage>
</organism>
<comment type="caution">
    <text evidence="2">The sequence shown here is derived from an EMBL/GenBank/DDBJ whole genome shotgun (WGS) entry which is preliminary data.</text>
</comment>
<dbReference type="EMBL" id="BTSY01000001">
    <property type="protein sequence ID" value="GMT12049.1"/>
    <property type="molecule type" value="Genomic_DNA"/>
</dbReference>
<evidence type="ECO:0000313" key="3">
    <source>
        <dbReference type="Proteomes" id="UP001432322"/>
    </source>
</evidence>
<name>A0AAV5UY40_9BILA</name>
<feature type="non-terminal residue" evidence="2">
    <location>
        <position position="1"/>
    </location>
</feature>
<feature type="signal peptide" evidence="1">
    <location>
        <begin position="1"/>
        <end position="16"/>
    </location>
</feature>
<feature type="chain" id="PRO_5043652510" description="Ribosomal protein" evidence="1">
    <location>
        <begin position="17"/>
        <end position="128"/>
    </location>
</feature>
<keyword evidence="1" id="KW-0732">Signal</keyword>
<dbReference type="Proteomes" id="UP001432322">
    <property type="component" value="Unassembled WGS sequence"/>
</dbReference>
<dbReference type="AlphaFoldDB" id="A0AAV5UY40"/>
<reference evidence="2" key="1">
    <citation type="submission" date="2023-10" db="EMBL/GenBank/DDBJ databases">
        <title>Genome assembly of Pristionchus species.</title>
        <authorList>
            <person name="Yoshida K."/>
            <person name="Sommer R.J."/>
        </authorList>
    </citation>
    <scope>NUCLEOTIDE SEQUENCE</scope>
    <source>
        <strain evidence="2">RS5133</strain>
    </source>
</reference>
<evidence type="ECO:0000256" key="1">
    <source>
        <dbReference type="SAM" id="SignalP"/>
    </source>
</evidence>
<proteinExistence type="predicted"/>
<evidence type="ECO:0000313" key="2">
    <source>
        <dbReference type="EMBL" id="GMT12049.1"/>
    </source>
</evidence>
<evidence type="ECO:0008006" key="4">
    <source>
        <dbReference type="Google" id="ProtNLM"/>
    </source>
</evidence>
<protein>
    <recommendedName>
        <fullName evidence="4">Ribosomal protein</fullName>
    </recommendedName>
</protein>
<keyword evidence="3" id="KW-1185">Reference proteome</keyword>
<accession>A0AAV5UY40</accession>
<gene>
    <name evidence="2" type="ORF">PFISCL1PPCAC_3346</name>
</gene>
<sequence>FLPLLPSLFPFSLVWCGRPASSPHVISSYSSIDRYQSVSPTRLVMIPWSLNGIQSPHLNNGDPELPPITGRARHFSTRLAKKGILADIKMLAQPDWYFAKNPTGTTVPTFEANRQIHAAHSEWCIGVR</sequence>